<dbReference type="EMBL" id="JAGILA010000002">
    <property type="protein sequence ID" value="MBP2235070.1"/>
    <property type="molecule type" value="Genomic_DNA"/>
</dbReference>
<dbReference type="RefSeq" id="WP_209601324.1">
    <property type="nucleotide sequence ID" value="NZ_JAGILA010000002.1"/>
</dbReference>
<accession>A0ABS4QWP5</accession>
<dbReference type="Proteomes" id="UP000730739">
    <property type="component" value="Unassembled WGS sequence"/>
</dbReference>
<dbReference type="PANTHER" id="PTHR22602">
    <property type="entry name" value="TRANSFERASE CAF17, MITOCHONDRIAL-RELATED"/>
    <property type="match status" value="1"/>
</dbReference>
<sequence length="282" mass="30261">MSKVCLDDRATISVSGQDANALLQSLITTDLGALPAGEVRPGALLTPQGKILFDFLISLDGEALRLETSRDQAEPLLKRLTMYKLRSAVEFSLLDPAPVTIVFDEERPAESYRDHRFEKAGLSVFRLYRRTAGGEAVAADLDSLRIAAGVAVAGRDYALQDAFPHDVLMDLNSGLSFRKGCYVGQEVISRMQHRGTARRRVVIVRGEAPLPPTGTSLSVDGRSIGSLGTVRDEAGLAIVRIDKVGEALAKGDEIRAGDVRVTLTLPGWTGLAFPTETGEASA</sequence>
<feature type="domain" description="CAF17 C-terminal" evidence="2">
    <location>
        <begin position="198"/>
        <end position="269"/>
    </location>
</feature>
<proteinExistence type="predicted"/>
<dbReference type="InterPro" id="IPR017703">
    <property type="entry name" value="YgfZ/GCV_T_CS"/>
</dbReference>
<dbReference type="InterPro" id="IPR045179">
    <property type="entry name" value="YgfZ/GcvT"/>
</dbReference>
<dbReference type="Gene3D" id="3.30.1360.120">
    <property type="entry name" value="Probable tRNA modification gtpase trme, domain 1"/>
    <property type="match status" value="2"/>
</dbReference>
<reference evidence="3 4" key="1">
    <citation type="submission" date="2021-03" db="EMBL/GenBank/DDBJ databases">
        <title>Genomic Encyclopedia of Type Strains, Phase IV (KMG-IV): sequencing the most valuable type-strain genomes for metagenomic binning, comparative biology and taxonomic classification.</title>
        <authorList>
            <person name="Goeker M."/>
        </authorList>
    </citation>
    <scope>NUCLEOTIDE SEQUENCE [LARGE SCALE GENOMIC DNA]</scope>
    <source>
        <strain evidence="3 4">DSM 13372</strain>
    </source>
</reference>
<evidence type="ECO:0000256" key="1">
    <source>
        <dbReference type="ARBA" id="ARBA00022946"/>
    </source>
</evidence>
<keyword evidence="4" id="KW-1185">Reference proteome</keyword>
<keyword evidence="1" id="KW-0809">Transit peptide</keyword>
<evidence type="ECO:0000313" key="3">
    <source>
        <dbReference type="EMBL" id="MBP2235070.1"/>
    </source>
</evidence>
<gene>
    <name evidence="3" type="ORF">J2Z31_001562</name>
</gene>
<evidence type="ECO:0000259" key="2">
    <source>
        <dbReference type="Pfam" id="PF25455"/>
    </source>
</evidence>
<dbReference type="PANTHER" id="PTHR22602:SF0">
    <property type="entry name" value="TRANSFERASE CAF17, MITOCHONDRIAL-RELATED"/>
    <property type="match status" value="1"/>
</dbReference>
<dbReference type="InterPro" id="IPR057460">
    <property type="entry name" value="CAF17_C"/>
</dbReference>
<dbReference type="InterPro" id="IPR027266">
    <property type="entry name" value="TrmE/GcvT-like"/>
</dbReference>
<organism evidence="3 4">
    <name type="scientific">Sinorhizobium kostiense</name>
    <dbReference type="NCBI Taxonomy" id="76747"/>
    <lineage>
        <taxon>Bacteria</taxon>
        <taxon>Pseudomonadati</taxon>
        <taxon>Pseudomonadota</taxon>
        <taxon>Alphaproteobacteria</taxon>
        <taxon>Hyphomicrobiales</taxon>
        <taxon>Rhizobiaceae</taxon>
        <taxon>Sinorhizobium/Ensifer group</taxon>
        <taxon>Sinorhizobium</taxon>
    </lineage>
</organism>
<protein>
    <submittedName>
        <fullName evidence="3">Folate-binding protein YgfZ</fullName>
    </submittedName>
</protein>
<dbReference type="Pfam" id="PF25455">
    <property type="entry name" value="Beta-barrel_CAF17_C"/>
    <property type="match status" value="1"/>
</dbReference>
<comment type="caution">
    <text evidence="3">The sequence shown here is derived from an EMBL/GenBank/DDBJ whole genome shotgun (WGS) entry which is preliminary data.</text>
</comment>
<dbReference type="NCBIfam" id="TIGR03317">
    <property type="entry name" value="ygfZ_signature"/>
    <property type="match status" value="1"/>
</dbReference>
<evidence type="ECO:0000313" key="4">
    <source>
        <dbReference type="Proteomes" id="UP000730739"/>
    </source>
</evidence>
<name>A0ABS4QWP5_9HYPH</name>
<dbReference type="SUPFAM" id="SSF103025">
    <property type="entry name" value="Folate-binding domain"/>
    <property type="match status" value="1"/>
</dbReference>